<dbReference type="Proteomes" id="UP000008912">
    <property type="component" value="Unassembled WGS sequence"/>
</dbReference>
<comment type="subcellular location">
    <subcellularLocation>
        <location evidence="2">Cytoplasm</location>
    </subcellularLocation>
    <subcellularLocation>
        <location evidence="1">Nucleus</location>
    </subcellularLocation>
</comment>
<dbReference type="GO" id="GO:0005737">
    <property type="term" value="C:cytoplasm"/>
    <property type="evidence" value="ECO:0007669"/>
    <property type="project" value="UniProtKB-SubCell"/>
</dbReference>
<dbReference type="Ensembl" id="ENSAMET00000045467.1">
    <property type="protein sequence ID" value="ENSAMEP00000022714.1"/>
    <property type="gene ID" value="ENSAMEG00000025523.1"/>
</dbReference>
<evidence type="ECO:0000256" key="5">
    <source>
        <dbReference type="SAM" id="MobiDB-lite"/>
    </source>
</evidence>
<evidence type="ECO:0000313" key="7">
    <source>
        <dbReference type="Proteomes" id="UP000008912"/>
    </source>
</evidence>
<proteinExistence type="predicted"/>
<dbReference type="InParanoid" id="A0A7N5JAY2"/>
<keyword evidence="3" id="KW-0963">Cytoplasm</keyword>
<feature type="region of interest" description="Disordered" evidence="5">
    <location>
        <begin position="291"/>
        <end position="368"/>
    </location>
</feature>
<feature type="region of interest" description="Disordered" evidence="5">
    <location>
        <begin position="1"/>
        <end position="128"/>
    </location>
</feature>
<dbReference type="PANTHER" id="PTHR12348:SF24">
    <property type="entry name" value="TSC22 DOMAIN FAMILY PROTEIN 3"/>
    <property type="match status" value="1"/>
</dbReference>
<name>A0A7N5JAY2_AILME</name>
<keyword evidence="4" id="KW-0539">Nucleus</keyword>
<evidence type="ECO:0000256" key="1">
    <source>
        <dbReference type="ARBA" id="ARBA00004123"/>
    </source>
</evidence>
<evidence type="ECO:0000256" key="4">
    <source>
        <dbReference type="ARBA" id="ARBA00023242"/>
    </source>
</evidence>
<dbReference type="GO" id="GO:0070236">
    <property type="term" value="P:negative regulation of activation-induced cell death of T cells"/>
    <property type="evidence" value="ECO:0007669"/>
    <property type="project" value="TreeGrafter"/>
</dbReference>
<feature type="compositionally biased region" description="Basic and acidic residues" evidence="5">
    <location>
        <begin position="53"/>
        <end position="76"/>
    </location>
</feature>
<protein>
    <submittedName>
        <fullName evidence="6">TSC22 domain family member 3</fullName>
    </submittedName>
</protein>
<evidence type="ECO:0000313" key="6">
    <source>
        <dbReference type="Ensembl" id="ENSAMEP00000022714.1"/>
    </source>
</evidence>
<reference evidence="6" key="3">
    <citation type="submission" date="2025-09" db="UniProtKB">
        <authorList>
            <consortium name="Ensembl"/>
        </authorList>
    </citation>
    <scope>IDENTIFICATION</scope>
</reference>
<keyword evidence="7" id="KW-1185">Reference proteome</keyword>
<dbReference type="PANTHER" id="PTHR12348">
    <property type="entry name" value="TSC22"/>
    <property type="match status" value="1"/>
</dbReference>
<feature type="compositionally biased region" description="Basic and acidic residues" evidence="5">
    <location>
        <begin position="117"/>
        <end position="128"/>
    </location>
</feature>
<evidence type="ECO:0000256" key="2">
    <source>
        <dbReference type="ARBA" id="ARBA00004496"/>
    </source>
</evidence>
<reference evidence="6 7" key="1">
    <citation type="journal article" date="2010" name="Nature">
        <title>The sequence and de novo assembly of the giant panda genome.</title>
        <authorList>
            <person name="Li R."/>
            <person name="Fan W."/>
            <person name="Tian G."/>
            <person name="Zhu H."/>
            <person name="He L."/>
            <person name="Cai J."/>
            <person name="Huang Q."/>
            <person name="Cai Q."/>
            <person name="Li B."/>
            <person name="Bai Y."/>
            <person name="Zhang Z."/>
            <person name="Zhang Y."/>
            <person name="Wang W."/>
            <person name="Li J."/>
            <person name="Wei F."/>
            <person name="Li H."/>
            <person name="Jian M."/>
            <person name="Li J."/>
            <person name="Zhang Z."/>
            <person name="Nielsen R."/>
            <person name="Li D."/>
            <person name="Gu W."/>
            <person name="Yang Z."/>
            <person name="Xuan Z."/>
            <person name="Ryder O.A."/>
            <person name="Leung F.C."/>
            <person name="Zhou Y."/>
            <person name="Cao J."/>
            <person name="Sun X."/>
            <person name="Fu Y."/>
            <person name="Fang X."/>
            <person name="Guo X."/>
            <person name="Wang B."/>
            <person name="Hou R."/>
            <person name="Shen F."/>
            <person name="Mu B."/>
            <person name="Ni P."/>
            <person name="Lin R."/>
            <person name="Qian W."/>
            <person name="Wang G."/>
            <person name="Yu C."/>
            <person name="Nie W."/>
            <person name="Wang J."/>
            <person name="Wu Z."/>
            <person name="Liang H."/>
            <person name="Min J."/>
            <person name="Wu Q."/>
            <person name="Cheng S."/>
            <person name="Ruan J."/>
            <person name="Wang M."/>
            <person name="Shi Z."/>
            <person name="Wen M."/>
            <person name="Liu B."/>
            <person name="Ren X."/>
            <person name="Zheng H."/>
            <person name="Dong D."/>
            <person name="Cook K."/>
            <person name="Shan G."/>
            <person name="Zhang H."/>
            <person name="Kosiol C."/>
            <person name="Xie X."/>
            <person name="Lu Z."/>
            <person name="Zheng H."/>
            <person name="Li Y."/>
            <person name="Steiner C.C."/>
            <person name="Lam T.T."/>
            <person name="Lin S."/>
            <person name="Zhang Q."/>
            <person name="Li G."/>
            <person name="Tian J."/>
            <person name="Gong T."/>
            <person name="Liu H."/>
            <person name="Zhang D."/>
            <person name="Fang L."/>
            <person name="Ye C."/>
            <person name="Zhang J."/>
            <person name="Hu W."/>
            <person name="Xu A."/>
            <person name="Ren Y."/>
            <person name="Zhang G."/>
            <person name="Bruford M.W."/>
            <person name="Li Q."/>
            <person name="Ma L."/>
            <person name="Guo Y."/>
            <person name="An N."/>
            <person name="Hu Y."/>
            <person name="Zheng Y."/>
            <person name="Shi Y."/>
            <person name="Li Z."/>
            <person name="Liu Q."/>
            <person name="Chen Y."/>
            <person name="Zhao J."/>
            <person name="Qu N."/>
            <person name="Zhao S."/>
            <person name="Tian F."/>
            <person name="Wang X."/>
            <person name="Wang H."/>
            <person name="Xu L."/>
            <person name="Liu X."/>
            <person name="Vinar T."/>
            <person name="Wang Y."/>
            <person name="Lam T.W."/>
            <person name="Yiu S.M."/>
            <person name="Liu S."/>
            <person name="Zhang H."/>
            <person name="Li D."/>
            <person name="Huang Y."/>
            <person name="Wang X."/>
            <person name="Yang G."/>
            <person name="Jiang Z."/>
            <person name="Wang J."/>
            <person name="Qin N."/>
            <person name="Li L."/>
            <person name="Li J."/>
            <person name="Bolund L."/>
            <person name="Kristiansen K."/>
            <person name="Wong G.K."/>
            <person name="Olson M."/>
            <person name="Zhang X."/>
            <person name="Li S."/>
            <person name="Yang H."/>
            <person name="Wang J."/>
            <person name="Wang J."/>
        </authorList>
    </citation>
    <scope>NUCLEOTIDE SEQUENCE [LARGE SCALE GENOMIC DNA]</scope>
</reference>
<accession>A0A7N5JAY2</accession>
<dbReference type="GO" id="GO:0005634">
    <property type="term" value="C:nucleus"/>
    <property type="evidence" value="ECO:0007669"/>
    <property type="project" value="UniProtKB-SubCell"/>
</dbReference>
<reference evidence="6" key="2">
    <citation type="submission" date="2025-08" db="UniProtKB">
        <authorList>
            <consortium name="Ensembl"/>
        </authorList>
    </citation>
    <scope>IDENTIFICATION</scope>
</reference>
<gene>
    <name evidence="6" type="primary">TSC22D3</name>
</gene>
<dbReference type="GeneTree" id="ENSGT00940000156656"/>
<feature type="compositionally biased region" description="Basic and acidic residues" evidence="5">
    <location>
        <begin position="318"/>
        <end position="341"/>
    </location>
</feature>
<sequence>MGKERNTEKKENERKVKEWRRSADRRAKGDASPGREKGQGSGKPPGELAVPEARAEIASDGVQGREESARGGERGRSVRRGQKPSLCFPDTLESPQASPAGAHLPADPDLEGQAAPEPEKMAQPKTDCRSPVGLDCCNCCLDLAHRSGLQSDSSGENNNPGSPTVSNFRQLQEKLIFENLNTDKLNSIMRQDSLEPVLRDPCYLINEGICNRNIDQTMLSILLFFHSASGASVVAIDNKIEQAMGPRIRSGCIHPGTLLGASVLSGQAAPQVQPQLGVLGPVAGTRLQKSQFRPLGQGSGEESSDVRGQRGGGDPEGADPRAGREELPAGAREHALEDPGEPRAAGEVSVPSEPRGAGSRNPASARGPRWFCGVSGSVLRVGRATKLVLPSSFQFVFGSPSVISRGELYT</sequence>
<organism evidence="6 7">
    <name type="scientific">Ailuropoda melanoleuca</name>
    <name type="common">Giant panda</name>
    <dbReference type="NCBI Taxonomy" id="9646"/>
    <lineage>
        <taxon>Eukaryota</taxon>
        <taxon>Metazoa</taxon>
        <taxon>Chordata</taxon>
        <taxon>Craniata</taxon>
        <taxon>Vertebrata</taxon>
        <taxon>Euteleostomi</taxon>
        <taxon>Mammalia</taxon>
        <taxon>Eutheria</taxon>
        <taxon>Laurasiatheria</taxon>
        <taxon>Carnivora</taxon>
        <taxon>Caniformia</taxon>
        <taxon>Ursidae</taxon>
        <taxon>Ailuropoda</taxon>
    </lineage>
</organism>
<feature type="compositionally biased region" description="Basic and acidic residues" evidence="5">
    <location>
        <begin position="1"/>
        <end position="38"/>
    </location>
</feature>
<evidence type="ECO:0000256" key="3">
    <source>
        <dbReference type="ARBA" id="ARBA00022490"/>
    </source>
</evidence>
<dbReference type="AlphaFoldDB" id="A0A7N5JAY2"/>